<dbReference type="InterPro" id="IPR036412">
    <property type="entry name" value="HAD-like_sf"/>
</dbReference>
<dbReference type="SFLD" id="SFLDG01129">
    <property type="entry name" value="C1.5:_HAD__Beta-PGM__Phosphata"/>
    <property type="match status" value="1"/>
</dbReference>
<proteinExistence type="predicted"/>
<dbReference type="PANTHER" id="PTHR46470:SF4">
    <property type="entry name" value="5-AMINO-6-(5-PHOSPHO-D-RIBITYLAMINO)URACIL PHOSPHATASE YIGB"/>
    <property type="match status" value="1"/>
</dbReference>
<reference evidence="4 5" key="1">
    <citation type="submission" date="2020-07" db="EMBL/GenBank/DDBJ databases">
        <authorList>
            <person name="Zhuang K."/>
            <person name="Ran Y."/>
        </authorList>
    </citation>
    <scope>NUCLEOTIDE SEQUENCE [LARGE SCALE GENOMIC DNA]</scope>
    <source>
        <strain evidence="4 5">WCH-YHL-001</strain>
    </source>
</reference>
<dbReference type="GO" id="GO:0044281">
    <property type="term" value="P:small molecule metabolic process"/>
    <property type="evidence" value="ECO:0007669"/>
    <property type="project" value="UniProtKB-ARBA"/>
</dbReference>
<gene>
    <name evidence="4" type="ORF">H0264_20340</name>
</gene>
<dbReference type="PRINTS" id="PR00413">
    <property type="entry name" value="HADHALOGNASE"/>
</dbReference>
<dbReference type="Gene3D" id="1.20.120.710">
    <property type="entry name" value="Haloacid dehalogenase hydrolase-like domain"/>
    <property type="match status" value="1"/>
</dbReference>
<keyword evidence="2 4" id="KW-0378">Hydrolase</keyword>
<dbReference type="GO" id="GO:0016787">
    <property type="term" value="F:hydrolase activity"/>
    <property type="evidence" value="ECO:0007669"/>
    <property type="project" value="UniProtKB-KW"/>
</dbReference>
<organism evidence="4 5">
    <name type="scientific">Nocardia huaxiensis</name>
    <dbReference type="NCBI Taxonomy" id="2755382"/>
    <lineage>
        <taxon>Bacteria</taxon>
        <taxon>Bacillati</taxon>
        <taxon>Actinomycetota</taxon>
        <taxon>Actinomycetes</taxon>
        <taxon>Mycobacteriales</taxon>
        <taxon>Nocardiaceae</taxon>
        <taxon>Nocardia</taxon>
    </lineage>
</organism>
<dbReference type="InterPro" id="IPR006439">
    <property type="entry name" value="HAD-SF_hydro_IA"/>
</dbReference>
<dbReference type="Proteomes" id="UP000515512">
    <property type="component" value="Chromosome"/>
</dbReference>
<dbReference type="Gene3D" id="3.40.50.1000">
    <property type="entry name" value="HAD superfamily/HAD-like"/>
    <property type="match status" value="1"/>
</dbReference>
<evidence type="ECO:0000313" key="4">
    <source>
        <dbReference type="EMBL" id="QLY27803.1"/>
    </source>
</evidence>
<accession>A0A7D6ZH34</accession>
<evidence type="ECO:0000256" key="1">
    <source>
        <dbReference type="ARBA" id="ARBA00001946"/>
    </source>
</evidence>
<dbReference type="InterPro" id="IPR023214">
    <property type="entry name" value="HAD_sf"/>
</dbReference>
<dbReference type="RefSeq" id="WP_181579011.1">
    <property type="nucleotide sequence ID" value="NZ_CP059399.1"/>
</dbReference>
<dbReference type="SFLD" id="SFLDS00003">
    <property type="entry name" value="Haloacid_Dehalogenase"/>
    <property type="match status" value="1"/>
</dbReference>
<dbReference type="KEGG" id="nhu:H0264_20340"/>
<evidence type="ECO:0000313" key="5">
    <source>
        <dbReference type="Proteomes" id="UP000515512"/>
    </source>
</evidence>
<evidence type="ECO:0000256" key="3">
    <source>
        <dbReference type="ARBA" id="ARBA00022842"/>
    </source>
</evidence>
<dbReference type="AlphaFoldDB" id="A0A7D6ZH34"/>
<name>A0A7D6ZH34_9NOCA</name>
<dbReference type="Pfam" id="PF00702">
    <property type="entry name" value="Hydrolase"/>
    <property type="match status" value="1"/>
</dbReference>
<protein>
    <submittedName>
        <fullName evidence="4">HAD family hydrolase</fullName>
    </submittedName>
</protein>
<dbReference type="SUPFAM" id="SSF56784">
    <property type="entry name" value="HAD-like"/>
    <property type="match status" value="1"/>
</dbReference>
<dbReference type="EMBL" id="CP059399">
    <property type="protein sequence ID" value="QLY27803.1"/>
    <property type="molecule type" value="Genomic_DNA"/>
</dbReference>
<keyword evidence="3" id="KW-0460">Magnesium</keyword>
<comment type="cofactor">
    <cofactor evidence="1">
        <name>Mg(2+)</name>
        <dbReference type="ChEBI" id="CHEBI:18420"/>
    </cofactor>
</comment>
<dbReference type="NCBIfam" id="TIGR01549">
    <property type="entry name" value="HAD-SF-IA-v1"/>
    <property type="match status" value="1"/>
</dbReference>
<dbReference type="InterPro" id="IPR051400">
    <property type="entry name" value="HAD-like_hydrolase"/>
</dbReference>
<sequence length="232" mass="25005">MTIRGILFDIDDTLIDYAASARTAVLRQLAADQLLERFESPEAAATLWRDLEEELYPRYLAGELTFRGQQLLRTERLLAQAGAVGHDPAAWFDAYAALRDTTWQAFADVAPTLQTLASTLALGVVSNSSRDYQVGKLRAVGLLPHFGEAIVCSSEYGVAKPDPSIFLAGCELLGLPAAEVAYVGDRYDVDALGARDAGLQAHWLDRAQAGSTPDIGVTVIHSLAELLTTSGR</sequence>
<keyword evidence="5" id="KW-1185">Reference proteome</keyword>
<evidence type="ECO:0000256" key="2">
    <source>
        <dbReference type="ARBA" id="ARBA00022801"/>
    </source>
</evidence>
<dbReference type="PANTHER" id="PTHR46470">
    <property type="entry name" value="N-ACYLNEURAMINATE-9-PHOSPHATASE"/>
    <property type="match status" value="1"/>
</dbReference>